<evidence type="ECO:0000256" key="15">
    <source>
        <dbReference type="SAM" id="SignalP"/>
    </source>
</evidence>
<dbReference type="OrthoDB" id="771136at2759"/>
<feature type="chain" id="PRO_5040497262" description="rhizopuspepsin" evidence="15">
    <location>
        <begin position="21"/>
        <end position="403"/>
    </location>
</feature>
<evidence type="ECO:0000256" key="13">
    <source>
        <dbReference type="PIRSR" id="PIRSR601461-2"/>
    </source>
</evidence>
<feature type="domain" description="Peptidase A1" evidence="16">
    <location>
        <begin position="88"/>
        <end position="400"/>
    </location>
</feature>
<dbReference type="OMA" id="KGEYMIS"/>
<accession>A0A9P6YQU6</accession>
<name>A0A9P6YQU6_RHIOR</name>
<evidence type="ECO:0000256" key="10">
    <source>
        <dbReference type="ARBA" id="ARBA00023157"/>
    </source>
</evidence>
<evidence type="ECO:0000259" key="16">
    <source>
        <dbReference type="PROSITE" id="PS51767"/>
    </source>
</evidence>
<dbReference type="PROSITE" id="PS51767">
    <property type="entry name" value="PEPTIDASE_A1"/>
    <property type="match status" value="1"/>
</dbReference>
<keyword evidence="11" id="KW-0325">Glycoprotein</keyword>
<gene>
    <name evidence="17" type="ORF">G6F51_000156</name>
</gene>
<dbReference type="PROSITE" id="PS00141">
    <property type="entry name" value="ASP_PROTEASE"/>
    <property type="match status" value="2"/>
</dbReference>
<keyword evidence="10 13" id="KW-1015">Disulfide bond</keyword>
<dbReference type="InterPro" id="IPR033121">
    <property type="entry name" value="PEPTIDASE_A1"/>
</dbReference>
<organism evidence="17 18">
    <name type="scientific">Rhizopus oryzae</name>
    <name type="common">Mucormycosis agent</name>
    <name type="synonym">Rhizopus arrhizus var. delemar</name>
    <dbReference type="NCBI Taxonomy" id="64495"/>
    <lineage>
        <taxon>Eukaryota</taxon>
        <taxon>Fungi</taxon>
        <taxon>Fungi incertae sedis</taxon>
        <taxon>Mucoromycota</taxon>
        <taxon>Mucoromycotina</taxon>
        <taxon>Mucoromycetes</taxon>
        <taxon>Mucorales</taxon>
        <taxon>Mucorineae</taxon>
        <taxon>Rhizopodaceae</taxon>
        <taxon>Rhizopus</taxon>
    </lineage>
</organism>
<dbReference type="InterPro" id="IPR001969">
    <property type="entry name" value="Aspartic_peptidase_AS"/>
</dbReference>
<reference evidence="17" key="1">
    <citation type="journal article" date="2020" name="Microb. Genom.">
        <title>Genetic diversity of clinical and environmental Mucorales isolates obtained from an investigation of mucormycosis cases among solid organ transplant recipients.</title>
        <authorList>
            <person name="Nguyen M.H."/>
            <person name="Kaul D."/>
            <person name="Muto C."/>
            <person name="Cheng S.J."/>
            <person name="Richter R.A."/>
            <person name="Bruno V.M."/>
            <person name="Liu G."/>
            <person name="Beyhan S."/>
            <person name="Sundermann A.J."/>
            <person name="Mounaud S."/>
            <person name="Pasculle A.W."/>
            <person name="Nierman W.C."/>
            <person name="Driscoll E."/>
            <person name="Cumbie R."/>
            <person name="Clancy C.J."/>
            <person name="Dupont C.L."/>
        </authorList>
    </citation>
    <scope>NUCLEOTIDE SEQUENCE</scope>
    <source>
        <strain evidence="17">GL16</strain>
    </source>
</reference>
<dbReference type="FunFam" id="2.40.70.10:FF:000036">
    <property type="entry name" value="Vacuolar aspartic protease"/>
    <property type="match status" value="1"/>
</dbReference>
<dbReference type="PANTHER" id="PTHR47966:SF51">
    <property type="entry name" value="BETA-SITE APP-CLEAVING ENZYME, ISOFORM A-RELATED"/>
    <property type="match status" value="1"/>
</dbReference>
<dbReference type="GO" id="GO:0004190">
    <property type="term" value="F:aspartic-type endopeptidase activity"/>
    <property type="evidence" value="ECO:0007669"/>
    <property type="project" value="UniProtKB-KW"/>
</dbReference>
<comment type="similarity">
    <text evidence="3 14">Belongs to the peptidase A1 family.</text>
</comment>
<dbReference type="EMBL" id="JAANIT010000008">
    <property type="protein sequence ID" value="KAG1554106.1"/>
    <property type="molecule type" value="Genomic_DNA"/>
</dbReference>
<dbReference type="PRINTS" id="PR00792">
    <property type="entry name" value="PEPSIN"/>
</dbReference>
<dbReference type="InterPro" id="IPR021109">
    <property type="entry name" value="Peptidase_aspartic_dom_sf"/>
</dbReference>
<evidence type="ECO:0000256" key="5">
    <source>
        <dbReference type="ARBA" id="ARBA00022554"/>
    </source>
</evidence>
<dbReference type="InterPro" id="IPR001461">
    <property type="entry name" value="Aspartic_peptidase_A1"/>
</dbReference>
<feature type="active site" evidence="12">
    <location>
        <position position="292"/>
    </location>
</feature>
<evidence type="ECO:0000256" key="14">
    <source>
        <dbReference type="RuleBase" id="RU000454"/>
    </source>
</evidence>
<proteinExistence type="inferred from homology"/>
<comment type="subcellular location">
    <subcellularLocation>
        <location evidence="2">Vacuole</location>
    </subcellularLocation>
</comment>
<comment type="catalytic activity">
    <reaction evidence="1">
        <text>Hydrolysis of proteins with broad specificity similar to that of pepsin A, preferring hydrophobic residues at P1 and P1'. Clots milk and activates trypsinogen. Does not cleave 4-Gln-|-His-5, but does cleave 10-His-|-Leu-11 and 12-Val-|-Glu-13 in B chain of insulin.</text>
        <dbReference type="EC" id="3.4.23.21"/>
    </reaction>
</comment>
<keyword evidence="7 15" id="KW-0732">Signal</keyword>
<keyword evidence="9 14" id="KW-0378">Hydrolase</keyword>
<feature type="active site" evidence="12">
    <location>
        <position position="106"/>
    </location>
</feature>
<evidence type="ECO:0000256" key="7">
    <source>
        <dbReference type="ARBA" id="ARBA00022729"/>
    </source>
</evidence>
<protein>
    <recommendedName>
        <fullName evidence="4">rhizopuspepsin</fullName>
        <ecNumber evidence="4">3.4.23.21</ecNumber>
    </recommendedName>
</protein>
<sequence length="403" mass="44566">MKLPILSAIIITAFATVSSASLFKVPIKRIKETPAERAQRFASIDDYVIKKYLESNQVLESKTNFFDIKADGTVDHGVPLSNYMNAQYYGEIQIGTPAQTFTVIFDTGSSNLWVPSTHCMSFACLMHRRYSSSKSTTYRKNETDFVIRYGSGSLQGINSQDTLRVGGIEIRDQGFAESTVEPGLTFAMARFDGIFGLGYDTISVQQTVPPFYNMINKKLIDQEIFSFWLSDTNDGNNNLGGELAFGGIDEARFSGNITWSPVTRKGYWEIELQNTKFNDQPMNMGSIGAAIDTGTSLLIAPTAVAEFVNNQIGGQADAYGQYTVDCSSVGNLPEFCFQFSGKDFCLQGKDYILDVDGQCMSGFVALDIPPPAGPLWIVGDVFLRKFYSIYDLQNHRVGFAQSK</sequence>
<evidence type="ECO:0000256" key="2">
    <source>
        <dbReference type="ARBA" id="ARBA00004116"/>
    </source>
</evidence>
<dbReference type="SUPFAM" id="SSF50630">
    <property type="entry name" value="Acid proteases"/>
    <property type="match status" value="1"/>
</dbReference>
<dbReference type="GO" id="GO:0005773">
    <property type="term" value="C:vacuole"/>
    <property type="evidence" value="ECO:0007669"/>
    <property type="project" value="UniProtKB-SubCell"/>
</dbReference>
<dbReference type="GO" id="GO:0006508">
    <property type="term" value="P:proteolysis"/>
    <property type="evidence" value="ECO:0007669"/>
    <property type="project" value="UniProtKB-KW"/>
</dbReference>
<evidence type="ECO:0000256" key="6">
    <source>
        <dbReference type="ARBA" id="ARBA00022670"/>
    </source>
</evidence>
<evidence type="ECO:0000313" key="18">
    <source>
        <dbReference type="Proteomes" id="UP000717996"/>
    </source>
</evidence>
<evidence type="ECO:0000256" key="12">
    <source>
        <dbReference type="PIRSR" id="PIRSR601461-1"/>
    </source>
</evidence>
<dbReference type="EC" id="3.4.23.21" evidence="4"/>
<feature type="disulfide bond" evidence="13">
    <location>
        <begin position="119"/>
        <end position="124"/>
    </location>
</feature>
<keyword evidence="8 14" id="KW-0064">Aspartyl protease</keyword>
<dbReference type="AlphaFoldDB" id="A0A9P6YQU6"/>
<keyword evidence="5" id="KW-0926">Vacuole</keyword>
<dbReference type="Pfam" id="PF00026">
    <property type="entry name" value="Asp"/>
    <property type="match status" value="1"/>
</dbReference>
<dbReference type="PANTHER" id="PTHR47966">
    <property type="entry name" value="BETA-SITE APP-CLEAVING ENZYME, ISOFORM A-RELATED"/>
    <property type="match status" value="1"/>
</dbReference>
<evidence type="ECO:0000256" key="9">
    <source>
        <dbReference type="ARBA" id="ARBA00022801"/>
    </source>
</evidence>
<evidence type="ECO:0000256" key="8">
    <source>
        <dbReference type="ARBA" id="ARBA00022750"/>
    </source>
</evidence>
<dbReference type="Gene3D" id="2.40.70.10">
    <property type="entry name" value="Acid Proteases"/>
    <property type="match status" value="2"/>
</dbReference>
<evidence type="ECO:0000256" key="4">
    <source>
        <dbReference type="ARBA" id="ARBA00013205"/>
    </source>
</evidence>
<dbReference type="Proteomes" id="UP000717996">
    <property type="component" value="Unassembled WGS sequence"/>
</dbReference>
<evidence type="ECO:0000256" key="11">
    <source>
        <dbReference type="ARBA" id="ARBA00023180"/>
    </source>
</evidence>
<dbReference type="FunFam" id="2.40.70.10:FF:000002">
    <property type="entry name" value="Vacuolar aspartic proteinase"/>
    <property type="match status" value="1"/>
</dbReference>
<evidence type="ECO:0000256" key="1">
    <source>
        <dbReference type="ARBA" id="ARBA00001130"/>
    </source>
</evidence>
<evidence type="ECO:0000256" key="3">
    <source>
        <dbReference type="ARBA" id="ARBA00007447"/>
    </source>
</evidence>
<comment type="caution">
    <text evidence="17">The sequence shown here is derived from an EMBL/GenBank/DDBJ whole genome shotgun (WGS) entry which is preliminary data.</text>
</comment>
<evidence type="ECO:0000313" key="17">
    <source>
        <dbReference type="EMBL" id="KAG1554106.1"/>
    </source>
</evidence>
<keyword evidence="6 14" id="KW-0645">Protease</keyword>
<feature type="signal peptide" evidence="15">
    <location>
        <begin position="1"/>
        <end position="20"/>
    </location>
</feature>